<feature type="region of interest" description="Disordered" evidence="4">
    <location>
        <begin position="1"/>
        <end position="189"/>
    </location>
</feature>
<evidence type="ECO:0000256" key="2">
    <source>
        <dbReference type="ARBA" id="ARBA00023125"/>
    </source>
</evidence>
<dbReference type="InterPro" id="IPR009057">
    <property type="entry name" value="Homeodomain-like_sf"/>
</dbReference>
<organism evidence="7 8">
    <name type="scientific">Aspergillus glaucus CBS 516.65</name>
    <dbReference type="NCBI Taxonomy" id="1160497"/>
    <lineage>
        <taxon>Eukaryota</taxon>
        <taxon>Fungi</taxon>
        <taxon>Dikarya</taxon>
        <taxon>Ascomycota</taxon>
        <taxon>Pezizomycotina</taxon>
        <taxon>Eurotiomycetes</taxon>
        <taxon>Eurotiomycetidae</taxon>
        <taxon>Eurotiales</taxon>
        <taxon>Aspergillaceae</taxon>
        <taxon>Aspergillus</taxon>
        <taxon>Aspergillus subgen. Aspergillus</taxon>
    </lineage>
</organism>
<protein>
    <submittedName>
        <fullName evidence="7">Uncharacterized protein</fullName>
    </submittedName>
</protein>
<dbReference type="InterPro" id="IPR017930">
    <property type="entry name" value="Myb_dom"/>
</dbReference>
<dbReference type="STRING" id="1160497.A0A1L9V659"/>
<evidence type="ECO:0000256" key="3">
    <source>
        <dbReference type="ARBA" id="ARBA00023242"/>
    </source>
</evidence>
<evidence type="ECO:0000259" key="5">
    <source>
        <dbReference type="PROSITE" id="PS50090"/>
    </source>
</evidence>
<dbReference type="InterPro" id="IPR051651">
    <property type="entry name" value="DMTF1_DNA-bind_reg"/>
</dbReference>
<dbReference type="PANTHER" id="PTHR46380:SF2">
    <property type="entry name" value="CYCLIN-D-BINDING MYB-LIKE TRANSCRIPTION FACTOR 1"/>
    <property type="match status" value="1"/>
</dbReference>
<feature type="compositionally biased region" description="Basic and acidic residues" evidence="4">
    <location>
        <begin position="117"/>
        <end position="135"/>
    </location>
</feature>
<dbReference type="Gene3D" id="1.10.10.60">
    <property type="entry name" value="Homeodomain-like"/>
    <property type="match status" value="1"/>
</dbReference>
<dbReference type="CDD" id="cd00167">
    <property type="entry name" value="SANT"/>
    <property type="match status" value="1"/>
</dbReference>
<dbReference type="VEuPathDB" id="FungiDB:ASPGLDRAFT_1045892"/>
<gene>
    <name evidence="7" type="ORF">ASPGLDRAFT_1045892</name>
</gene>
<evidence type="ECO:0000313" key="7">
    <source>
        <dbReference type="EMBL" id="OJJ79371.1"/>
    </source>
</evidence>
<feature type="compositionally biased region" description="Basic and acidic residues" evidence="4">
    <location>
        <begin position="537"/>
        <end position="546"/>
    </location>
</feature>
<dbReference type="GO" id="GO:0003700">
    <property type="term" value="F:DNA-binding transcription factor activity"/>
    <property type="evidence" value="ECO:0007669"/>
    <property type="project" value="TreeGrafter"/>
</dbReference>
<comment type="subcellular location">
    <subcellularLocation>
        <location evidence="1">Nucleus</location>
    </subcellularLocation>
</comment>
<dbReference type="GO" id="GO:0000976">
    <property type="term" value="F:transcription cis-regulatory region binding"/>
    <property type="evidence" value="ECO:0007669"/>
    <property type="project" value="TreeGrafter"/>
</dbReference>
<dbReference type="GO" id="GO:0005634">
    <property type="term" value="C:nucleus"/>
    <property type="evidence" value="ECO:0007669"/>
    <property type="project" value="UniProtKB-SubCell"/>
</dbReference>
<feature type="compositionally biased region" description="Basic and acidic residues" evidence="4">
    <location>
        <begin position="18"/>
        <end position="37"/>
    </location>
</feature>
<dbReference type="SUPFAM" id="SSF46689">
    <property type="entry name" value="Homeodomain-like"/>
    <property type="match status" value="1"/>
</dbReference>
<reference evidence="8" key="1">
    <citation type="journal article" date="2017" name="Genome Biol.">
        <title>Comparative genomics reveals high biological diversity and specific adaptations in the industrially and medically important fungal genus Aspergillus.</title>
        <authorList>
            <person name="de Vries R.P."/>
            <person name="Riley R."/>
            <person name="Wiebenga A."/>
            <person name="Aguilar-Osorio G."/>
            <person name="Amillis S."/>
            <person name="Uchima C.A."/>
            <person name="Anderluh G."/>
            <person name="Asadollahi M."/>
            <person name="Askin M."/>
            <person name="Barry K."/>
            <person name="Battaglia E."/>
            <person name="Bayram O."/>
            <person name="Benocci T."/>
            <person name="Braus-Stromeyer S.A."/>
            <person name="Caldana C."/>
            <person name="Canovas D."/>
            <person name="Cerqueira G.C."/>
            <person name="Chen F."/>
            <person name="Chen W."/>
            <person name="Choi C."/>
            <person name="Clum A."/>
            <person name="Dos Santos R.A."/>
            <person name="Damasio A.R."/>
            <person name="Diallinas G."/>
            <person name="Emri T."/>
            <person name="Fekete E."/>
            <person name="Flipphi M."/>
            <person name="Freyberg S."/>
            <person name="Gallo A."/>
            <person name="Gournas C."/>
            <person name="Habgood R."/>
            <person name="Hainaut M."/>
            <person name="Harispe M.L."/>
            <person name="Henrissat B."/>
            <person name="Hilden K.S."/>
            <person name="Hope R."/>
            <person name="Hossain A."/>
            <person name="Karabika E."/>
            <person name="Karaffa L."/>
            <person name="Karanyi Z."/>
            <person name="Krasevec N."/>
            <person name="Kuo A."/>
            <person name="Kusch H."/>
            <person name="LaButti K."/>
            <person name="Lagendijk E.L."/>
            <person name="Lapidus A."/>
            <person name="Levasseur A."/>
            <person name="Lindquist E."/>
            <person name="Lipzen A."/>
            <person name="Logrieco A.F."/>
            <person name="MacCabe A."/>
            <person name="Maekelae M.R."/>
            <person name="Malavazi I."/>
            <person name="Melin P."/>
            <person name="Meyer V."/>
            <person name="Mielnichuk N."/>
            <person name="Miskei M."/>
            <person name="Molnar A.P."/>
            <person name="Mule G."/>
            <person name="Ngan C.Y."/>
            <person name="Orejas M."/>
            <person name="Orosz E."/>
            <person name="Ouedraogo J.P."/>
            <person name="Overkamp K.M."/>
            <person name="Park H.-S."/>
            <person name="Perrone G."/>
            <person name="Piumi F."/>
            <person name="Punt P.J."/>
            <person name="Ram A.F."/>
            <person name="Ramon A."/>
            <person name="Rauscher S."/>
            <person name="Record E."/>
            <person name="Riano-Pachon D.M."/>
            <person name="Robert V."/>
            <person name="Roehrig J."/>
            <person name="Ruller R."/>
            <person name="Salamov A."/>
            <person name="Salih N.S."/>
            <person name="Samson R.A."/>
            <person name="Sandor E."/>
            <person name="Sanguinetti M."/>
            <person name="Schuetze T."/>
            <person name="Sepcic K."/>
            <person name="Shelest E."/>
            <person name="Sherlock G."/>
            <person name="Sophianopoulou V."/>
            <person name="Squina F.M."/>
            <person name="Sun H."/>
            <person name="Susca A."/>
            <person name="Todd R.B."/>
            <person name="Tsang A."/>
            <person name="Unkles S.E."/>
            <person name="van de Wiele N."/>
            <person name="van Rossen-Uffink D."/>
            <person name="Oliveira J.V."/>
            <person name="Vesth T.C."/>
            <person name="Visser J."/>
            <person name="Yu J.-H."/>
            <person name="Zhou M."/>
            <person name="Andersen M.R."/>
            <person name="Archer D.B."/>
            <person name="Baker S.E."/>
            <person name="Benoit I."/>
            <person name="Brakhage A.A."/>
            <person name="Braus G.H."/>
            <person name="Fischer R."/>
            <person name="Frisvad J.C."/>
            <person name="Goldman G.H."/>
            <person name="Houbraken J."/>
            <person name="Oakley B."/>
            <person name="Pocsi I."/>
            <person name="Scazzocchio C."/>
            <person name="Seiboth B."/>
            <person name="vanKuyk P.A."/>
            <person name="Wortman J."/>
            <person name="Dyer P.S."/>
            <person name="Grigoriev I.V."/>
        </authorList>
    </citation>
    <scope>NUCLEOTIDE SEQUENCE [LARGE SCALE GENOMIC DNA]</scope>
    <source>
        <strain evidence="8">CBS 516.65</strain>
    </source>
</reference>
<evidence type="ECO:0000256" key="1">
    <source>
        <dbReference type="ARBA" id="ARBA00004123"/>
    </source>
</evidence>
<feature type="domain" description="Myb-like" evidence="5">
    <location>
        <begin position="326"/>
        <end position="398"/>
    </location>
</feature>
<feature type="compositionally biased region" description="Acidic residues" evidence="4">
    <location>
        <begin position="505"/>
        <end position="530"/>
    </location>
</feature>
<feature type="compositionally biased region" description="Polar residues" evidence="4">
    <location>
        <begin position="161"/>
        <end position="179"/>
    </location>
</feature>
<keyword evidence="8" id="KW-1185">Reference proteome</keyword>
<evidence type="ECO:0000259" key="6">
    <source>
        <dbReference type="PROSITE" id="PS51294"/>
    </source>
</evidence>
<feature type="compositionally biased region" description="Basic and acidic residues" evidence="4">
    <location>
        <begin position="180"/>
        <end position="189"/>
    </location>
</feature>
<proteinExistence type="predicted"/>
<dbReference type="SMART" id="SM00717">
    <property type="entry name" value="SANT"/>
    <property type="match status" value="2"/>
</dbReference>
<evidence type="ECO:0000256" key="4">
    <source>
        <dbReference type="SAM" id="MobiDB-lite"/>
    </source>
</evidence>
<feature type="compositionally biased region" description="Basic and acidic residues" evidence="4">
    <location>
        <begin position="578"/>
        <end position="589"/>
    </location>
</feature>
<dbReference type="PROSITE" id="PS51294">
    <property type="entry name" value="HTH_MYB"/>
    <property type="match status" value="1"/>
</dbReference>
<feature type="compositionally biased region" description="Basic and acidic residues" evidence="4">
    <location>
        <begin position="75"/>
        <end position="94"/>
    </location>
</feature>
<feature type="region of interest" description="Disordered" evidence="4">
    <location>
        <begin position="401"/>
        <end position="596"/>
    </location>
</feature>
<dbReference type="GeneID" id="34455734"/>
<feature type="compositionally biased region" description="Basic and acidic residues" evidence="4">
    <location>
        <begin position="437"/>
        <end position="448"/>
    </location>
</feature>
<feature type="compositionally biased region" description="Acidic residues" evidence="4">
    <location>
        <begin position="450"/>
        <end position="460"/>
    </location>
</feature>
<dbReference type="OrthoDB" id="39591at2759"/>
<feature type="compositionally biased region" description="Polar residues" evidence="4">
    <location>
        <begin position="551"/>
        <end position="566"/>
    </location>
</feature>
<feature type="domain" description="HTH myb-type" evidence="6">
    <location>
        <begin position="282"/>
        <end position="327"/>
    </location>
</feature>
<keyword evidence="2" id="KW-0238">DNA-binding</keyword>
<dbReference type="PANTHER" id="PTHR46380">
    <property type="entry name" value="CYCLIN-D-BINDING MYB-LIKE TRANSCRIPTION FACTOR 1"/>
    <property type="match status" value="1"/>
</dbReference>
<name>A0A1L9V659_ASPGL</name>
<dbReference type="EMBL" id="KV878918">
    <property type="protein sequence ID" value="OJJ79371.1"/>
    <property type="molecule type" value="Genomic_DNA"/>
</dbReference>
<evidence type="ECO:0000313" key="8">
    <source>
        <dbReference type="Proteomes" id="UP000184300"/>
    </source>
</evidence>
<dbReference type="Proteomes" id="UP000184300">
    <property type="component" value="Unassembled WGS sequence"/>
</dbReference>
<dbReference type="AlphaFoldDB" id="A0A1L9V659"/>
<accession>A0A1L9V659</accession>
<dbReference type="PROSITE" id="PS50090">
    <property type="entry name" value="MYB_LIKE"/>
    <property type="match status" value="2"/>
</dbReference>
<dbReference type="Pfam" id="PF13921">
    <property type="entry name" value="Myb_DNA-bind_6"/>
    <property type="match status" value="1"/>
</dbReference>
<dbReference type="InterPro" id="IPR001005">
    <property type="entry name" value="SANT/Myb"/>
</dbReference>
<sequence length="596" mass="67532">MGQGQSQEVPDGAIKLPKGNDHAHNVSPEADRSPKDKTKSKRKREVSPNGTKRGPVPPPQPQHEHSSRPSKRKRIPDPAKKENSARRADGELPVKENGAAETRVPEQPAKSKSHSSQKREAKQSSESRHKSKEPAKATTSLPERPSTPKLPPPSSSRELAKSTTTALPERNLTNQSIKPNRTESAAKNEKLTGFFTSEEVQKLENFKLNFCNTHGLSADNFDRMVQHSDRDKGVEFPCDSDIVTKPEFWKTIYEIIPMRDQRSVYRFMRRHFQASTQKPHQWSHEQDDELVSMHTRYGPKWAYIAKLLGRSDDDVVQRWKNRLEHRATMLRGSWSADEIRCLQGALRDTWKANKKAGYDTGKDIYEMEEMLIGWGQISTRMEHVRSRQQCADKWRRIRRKVLEQRNRGNPDATYEPTAELRSPKKQKNPKPSPATDTPKEDPKYKSAEYVDSDEEDEEGERDASTAAPSPSRGTPSKKPSVINMFVKKQANGSLEKSKATPESAPESESETGSETDTSSESESDDNDNDADQPATDKNSKSTKAPEPKPASKNQTSPSKDQKSTPQKPAVNWSKRRRQEQEQSFFKEGHVCQWKLI</sequence>
<keyword evidence="3" id="KW-0539">Nucleus</keyword>
<feature type="domain" description="Myb-like" evidence="5">
    <location>
        <begin position="274"/>
        <end position="323"/>
    </location>
</feature>
<dbReference type="RefSeq" id="XP_022396069.1">
    <property type="nucleotide sequence ID" value="XM_022539473.1"/>
</dbReference>